<dbReference type="SUPFAM" id="SSF53474">
    <property type="entry name" value="alpha/beta-Hydrolases"/>
    <property type="match status" value="1"/>
</dbReference>
<sequence>MTIVKWIAILLAAGYGTGLVLLYVKQRDMLFPIPTAERTAPTAAGFPAAEEHLLTTSDGEKVIVWHVPAKLGRPVILYFHGNGDFLAGLVGHFKAMTSDGTGLVALSYRGYAGSSGAPSEQGLLRDAAAAYAFTSERYAAERIVAWGFSLGTGVAIAIASEHPVGKLILEAPYTSMVDVAASLHRFVPVRFLMRDQFRSDQRIARVTAPLLVMHGSNDLVISIVFGERLFALAHEPKQFVRFAGGGHNDLDSFGAIETVRNFIAS</sequence>
<evidence type="ECO:0000313" key="3">
    <source>
        <dbReference type="EMBL" id="OAF08414.1"/>
    </source>
</evidence>
<feature type="transmembrane region" description="Helical" evidence="1">
    <location>
        <begin position="6"/>
        <end position="24"/>
    </location>
</feature>
<reference evidence="3 4" key="1">
    <citation type="submission" date="2016-03" db="EMBL/GenBank/DDBJ databases">
        <title>Draft Genome Sequence of the Strain BR 10245 (Bradyrhizobium sp.) isolated from nodules of Centrolobium paraense.</title>
        <authorList>
            <person name="Simoes-Araujo J.L.Sr."/>
            <person name="Barauna A.C."/>
            <person name="Silva K."/>
            <person name="Zilli J.E."/>
        </authorList>
    </citation>
    <scope>NUCLEOTIDE SEQUENCE [LARGE SCALE GENOMIC DNA]</scope>
    <source>
        <strain evidence="3 4">BR 10245</strain>
    </source>
</reference>
<dbReference type="Proteomes" id="UP000076959">
    <property type="component" value="Unassembled WGS sequence"/>
</dbReference>
<proteinExistence type="predicted"/>
<organism evidence="3 4">
    <name type="scientific">Bradyrhizobium centrolobii</name>
    <dbReference type="NCBI Taxonomy" id="1505087"/>
    <lineage>
        <taxon>Bacteria</taxon>
        <taxon>Pseudomonadati</taxon>
        <taxon>Pseudomonadota</taxon>
        <taxon>Alphaproteobacteria</taxon>
        <taxon>Hyphomicrobiales</taxon>
        <taxon>Nitrobacteraceae</taxon>
        <taxon>Bradyrhizobium</taxon>
    </lineage>
</organism>
<keyword evidence="1" id="KW-0472">Membrane</keyword>
<gene>
    <name evidence="3" type="ORF">AYJ54_15075</name>
</gene>
<feature type="domain" description="Serine aminopeptidase S33" evidence="2">
    <location>
        <begin position="74"/>
        <end position="177"/>
    </location>
</feature>
<dbReference type="OrthoDB" id="9798884at2"/>
<dbReference type="InterPro" id="IPR022742">
    <property type="entry name" value="Hydrolase_4"/>
</dbReference>
<comment type="caution">
    <text evidence="3">The sequence shown here is derived from an EMBL/GenBank/DDBJ whole genome shotgun (WGS) entry which is preliminary data.</text>
</comment>
<dbReference type="STRING" id="1505087.AYJ54_15075"/>
<dbReference type="PANTHER" id="PTHR12277:SF81">
    <property type="entry name" value="PROTEIN ABHD13"/>
    <property type="match status" value="1"/>
</dbReference>
<evidence type="ECO:0000256" key="1">
    <source>
        <dbReference type="SAM" id="Phobius"/>
    </source>
</evidence>
<protein>
    <submittedName>
        <fullName evidence="3">Alpha/beta hydrolase</fullName>
    </submittedName>
</protein>
<dbReference type="InterPro" id="IPR029058">
    <property type="entry name" value="AB_hydrolase_fold"/>
</dbReference>
<dbReference type="EMBL" id="LUUB01000062">
    <property type="protein sequence ID" value="OAF08414.1"/>
    <property type="molecule type" value="Genomic_DNA"/>
</dbReference>
<dbReference type="PANTHER" id="PTHR12277">
    <property type="entry name" value="ALPHA/BETA HYDROLASE DOMAIN-CONTAINING PROTEIN"/>
    <property type="match status" value="1"/>
</dbReference>
<evidence type="ECO:0000259" key="2">
    <source>
        <dbReference type="Pfam" id="PF12146"/>
    </source>
</evidence>
<dbReference type="GO" id="GO:0016787">
    <property type="term" value="F:hydrolase activity"/>
    <property type="evidence" value="ECO:0007669"/>
    <property type="project" value="UniProtKB-KW"/>
</dbReference>
<dbReference type="RefSeq" id="WP_063701332.1">
    <property type="nucleotide sequence ID" value="NZ_LUUB01000062.1"/>
</dbReference>
<dbReference type="Gene3D" id="3.40.50.1820">
    <property type="entry name" value="alpha/beta hydrolase"/>
    <property type="match status" value="1"/>
</dbReference>
<name>A0A176YMN8_9BRAD</name>
<keyword evidence="3" id="KW-0378">Hydrolase</keyword>
<keyword evidence="4" id="KW-1185">Reference proteome</keyword>
<dbReference type="Pfam" id="PF12146">
    <property type="entry name" value="Hydrolase_4"/>
    <property type="match status" value="1"/>
</dbReference>
<evidence type="ECO:0000313" key="4">
    <source>
        <dbReference type="Proteomes" id="UP000076959"/>
    </source>
</evidence>
<keyword evidence="1" id="KW-0812">Transmembrane</keyword>
<keyword evidence="1" id="KW-1133">Transmembrane helix</keyword>
<dbReference type="AlphaFoldDB" id="A0A176YMN8"/>
<accession>A0A176YMN8</accession>